<evidence type="ECO:0000256" key="6">
    <source>
        <dbReference type="ARBA" id="ARBA00047942"/>
    </source>
</evidence>
<dbReference type="Proteomes" id="UP001597349">
    <property type="component" value="Unassembled WGS sequence"/>
</dbReference>
<evidence type="ECO:0000256" key="2">
    <source>
        <dbReference type="ARBA" id="ARBA00011900"/>
    </source>
</evidence>
<evidence type="ECO:0000256" key="1">
    <source>
        <dbReference type="ARBA" id="ARBA00006594"/>
    </source>
</evidence>
<dbReference type="InterPro" id="IPR012327">
    <property type="entry name" value="MeTrfase_D12"/>
</dbReference>
<comment type="caution">
    <text evidence="7">The sequence shown here is derived from an EMBL/GenBank/DDBJ whole genome shotgun (WGS) entry which is preliminary data.</text>
</comment>
<keyword evidence="8" id="KW-1185">Reference proteome</keyword>
<dbReference type="EC" id="2.1.1.72" evidence="2"/>
<organism evidence="7 8">
    <name type="scientific">Mesorhizobium calcicola</name>
    <dbReference type="NCBI Taxonomy" id="1300310"/>
    <lineage>
        <taxon>Bacteria</taxon>
        <taxon>Pseudomonadati</taxon>
        <taxon>Pseudomonadota</taxon>
        <taxon>Alphaproteobacteria</taxon>
        <taxon>Hyphomicrobiales</taxon>
        <taxon>Phyllobacteriaceae</taxon>
        <taxon>Mesorhizobium</taxon>
    </lineage>
</organism>
<dbReference type="InterPro" id="IPR012263">
    <property type="entry name" value="M_m6A_EcoRV"/>
</dbReference>
<evidence type="ECO:0000256" key="4">
    <source>
        <dbReference type="ARBA" id="ARBA00022679"/>
    </source>
</evidence>
<dbReference type="InterPro" id="IPR029063">
    <property type="entry name" value="SAM-dependent_MTases_sf"/>
</dbReference>
<dbReference type="RefSeq" id="WP_379018784.1">
    <property type="nucleotide sequence ID" value="NZ_JBHUGY010000020.1"/>
</dbReference>
<evidence type="ECO:0000256" key="3">
    <source>
        <dbReference type="ARBA" id="ARBA00022603"/>
    </source>
</evidence>
<dbReference type="EMBL" id="JBHUGY010000020">
    <property type="protein sequence ID" value="MFD2053799.1"/>
    <property type="molecule type" value="Genomic_DNA"/>
</dbReference>
<keyword evidence="4" id="KW-0808">Transferase</keyword>
<protein>
    <recommendedName>
        <fullName evidence="2">site-specific DNA-methyltransferase (adenine-specific)</fullName>
        <ecNumber evidence="2">2.1.1.72</ecNumber>
    </recommendedName>
</protein>
<proteinExistence type="inferred from homology"/>
<dbReference type="PRINTS" id="PR00505">
    <property type="entry name" value="D12N6MTFRASE"/>
</dbReference>
<evidence type="ECO:0000313" key="8">
    <source>
        <dbReference type="Proteomes" id="UP001597349"/>
    </source>
</evidence>
<accession>A0ABW4WBJ3</accession>
<dbReference type="GO" id="GO:0008168">
    <property type="term" value="F:methyltransferase activity"/>
    <property type="evidence" value="ECO:0007669"/>
    <property type="project" value="UniProtKB-KW"/>
</dbReference>
<name>A0ABW4WBJ3_9HYPH</name>
<dbReference type="InterPro" id="IPR023095">
    <property type="entry name" value="Ade_MeTrfase_dom_2"/>
</dbReference>
<dbReference type="Pfam" id="PF02086">
    <property type="entry name" value="MethyltransfD12"/>
    <property type="match status" value="1"/>
</dbReference>
<dbReference type="PIRSF" id="PIRSF000398">
    <property type="entry name" value="M_m6A_EcoRV"/>
    <property type="match status" value="1"/>
</dbReference>
<dbReference type="SUPFAM" id="SSF53335">
    <property type="entry name" value="S-adenosyl-L-methionine-dependent methyltransferases"/>
    <property type="match status" value="1"/>
</dbReference>
<keyword evidence="3 7" id="KW-0489">Methyltransferase</keyword>
<comment type="catalytic activity">
    <reaction evidence="6">
        <text>a 2'-deoxyadenosine in DNA + S-adenosyl-L-methionine = an N(6)-methyl-2'-deoxyadenosine in DNA + S-adenosyl-L-homocysteine + H(+)</text>
        <dbReference type="Rhea" id="RHEA:15197"/>
        <dbReference type="Rhea" id="RHEA-COMP:12418"/>
        <dbReference type="Rhea" id="RHEA-COMP:12419"/>
        <dbReference type="ChEBI" id="CHEBI:15378"/>
        <dbReference type="ChEBI" id="CHEBI:57856"/>
        <dbReference type="ChEBI" id="CHEBI:59789"/>
        <dbReference type="ChEBI" id="CHEBI:90615"/>
        <dbReference type="ChEBI" id="CHEBI:90616"/>
        <dbReference type="EC" id="2.1.1.72"/>
    </reaction>
</comment>
<comment type="similarity">
    <text evidence="1">Belongs to the N(4)/N(6)-methyltransferase family.</text>
</comment>
<evidence type="ECO:0000313" key="7">
    <source>
        <dbReference type="EMBL" id="MFD2053799.1"/>
    </source>
</evidence>
<gene>
    <name evidence="7" type="ORF">ACFSQT_12095</name>
</gene>
<dbReference type="Gene3D" id="1.10.1020.10">
    <property type="entry name" value="Adenine-specific Methyltransferase, Domain 2"/>
    <property type="match status" value="1"/>
</dbReference>
<dbReference type="GO" id="GO:0032259">
    <property type="term" value="P:methylation"/>
    <property type="evidence" value="ECO:0007669"/>
    <property type="project" value="UniProtKB-KW"/>
</dbReference>
<evidence type="ECO:0000256" key="5">
    <source>
        <dbReference type="ARBA" id="ARBA00022691"/>
    </source>
</evidence>
<sequence length="303" mass="34549">MTQSESAPRRLTHFTPLRYPGGKGKLAAYVKEIIRANRLFDGEYVEPYAGGAAIALELLFQEYVARIHINDLSRPVYSFWKSVLNDTEELCRLIKDTRVSVASWDRQKRIFSNPDDHSYVQLGFAMFFLNRTNRSGILNAGIIGGRDQTGPWKIDARFNADELIFRVESIAKMRKRIKLTQSDALALLRHGLPKWDAKTLVYLDPPYFEQGRQLYYDYYKPDDHAALASFIDANMKDRAWIVSYDNVAPIKSLYSGFRSIVYNIGYSAREVRIGKEVMFFAPGMTIPEVAGPIQQVGVIEEAA</sequence>
<keyword evidence="5" id="KW-0949">S-adenosyl-L-methionine</keyword>
<reference evidence="8" key="1">
    <citation type="journal article" date="2019" name="Int. J. Syst. Evol. Microbiol.">
        <title>The Global Catalogue of Microorganisms (GCM) 10K type strain sequencing project: providing services to taxonomists for standard genome sequencing and annotation.</title>
        <authorList>
            <consortium name="The Broad Institute Genomics Platform"/>
            <consortium name="The Broad Institute Genome Sequencing Center for Infectious Disease"/>
            <person name="Wu L."/>
            <person name="Ma J."/>
        </authorList>
    </citation>
    <scope>NUCLEOTIDE SEQUENCE [LARGE SCALE GENOMIC DNA]</scope>
    <source>
        <strain evidence="8">CGMCC 1.16226</strain>
    </source>
</reference>
<dbReference type="PANTHER" id="PTHR30481">
    <property type="entry name" value="DNA ADENINE METHYLASE"/>
    <property type="match status" value="1"/>
</dbReference>
<dbReference type="Gene3D" id="3.40.50.150">
    <property type="entry name" value="Vaccinia Virus protein VP39"/>
    <property type="match status" value="1"/>
</dbReference>
<dbReference type="PANTHER" id="PTHR30481:SF2">
    <property type="entry name" value="SITE-SPECIFIC DNA-METHYLTRANSFERASE (ADENINE-SPECIFIC)"/>
    <property type="match status" value="1"/>
</dbReference>